<reference evidence="3 4" key="1">
    <citation type="submission" date="2019-08" db="EMBL/GenBank/DDBJ databases">
        <authorList>
            <person name="Peeters C."/>
        </authorList>
    </citation>
    <scope>NUCLEOTIDE SEQUENCE [LARGE SCALE GENOMIC DNA]</scope>
    <source>
        <strain evidence="3 4">LMG 31118</strain>
    </source>
</reference>
<dbReference type="InterPro" id="IPR035959">
    <property type="entry name" value="RutC-like_sf"/>
</dbReference>
<dbReference type="Gene3D" id="3.30.1330.40">
    <property type="entry name" value="RutC-like"/>
    <property type="match status" value="1"/>
</dbReference>
<dbReference type="Proteomes" id="UP000414136">
    <property type="component" value="Unassembled WGS sequence"/>
</dbReference>
<feature type="region of interest" description="Disordered" evidence="1">
    <location>
        <begin position="1"/>
        <end position="21"/>
    </location>
</feature>
<dbReference type="InterPro" id="IPR013813">
    <property type="entry name" value="Endoribo_LPSP/chorism_mut-like"/>
</dbReference>
<dbReference type="PANTHER" id="PTHR43760:SF1">
    <property type="entry name" value="ENDORIBONUCLEASE L-PSP_CHORISMATE MUTASE-LIKE DOMAIN-CONTAINING PROTEIN"/>
    <property type="match status" value="1"/>
</dbReference>
<keyword evidence="4" id="KW-1185">Reference proteome</keyword>
<organism evidence="3 4">
    <name type="scientific">Pandoraea captiosa</name>
    <dbReference type="NCBI Taxonomy" id="2508302"/>
    <lineage>
        <taxon>Bacteria</taxon>
        <taxon>Pseudomonadati</taxon>
        <taxon>Pseudomonadota</taxon>
        <taxon>Betaproteobacteria</taxon>
        <taxon>Burkholderiales</taxon>
        <taxon>Burkholderiaceae</taxon>
        <taxon>Pandoraea</taxon>
    </lineage>
</organism>
<evidence type="ECO:0000256" key="1">
    <source>
        <dbReference type="SAM" id="MobiDB-lite"/>
    </source>
</evidence>
<feature type="domain" description="Endoribonuclease L-PSP/chorismate mutase-like" evidence="2">
    <location>
        <begin position="22"/>
        <end position="142"/>
    </location>
</feature>
<dbReference type="AlphaFoldDB" id="A0A5E4ZJT4"/>
<name>A0A5E4ZJT4_9BURK</name>
<gene>
    <name evidence="3" type="ORF">PCA31118_00265</name>
</gene>
<dbReference type="Pfam" id="PF14588">
    <property type="entry name" value="YjgF_endoribonc"/>
    <property type="match status" value="1"/>
</dbReference>
<evidence type="ECO:0000259" key="2">
    <source>
        <dbReference type="Pfam" id="PF14588"/>
    </source>
</evidence>
<evidence type="ECO:0000313" key="3">
    <source>
        <dbReference type="EMBL" id="VVE60530.1"/>
    </source>
</evidence>
<accession>A0A5E4ZJT4</accession>
<proteinExistence type="predicted"/>
<sequence>MKEATVAKADRGHGSGDLPPPFSPTGHYQSVVIQGGLAFVSGQLPRADGVLAVQGVVGLDVDIEAARRAAALCAANCLAVLNQALGGLDRVVRICRMTGYVVSAPGFHDHADVMDAASAVLVDWLGERGRHSRTSIGVAALPRRAPVEVDLVVAIRA</sequence>
<dbReference type="CDD" id="cd02199">
    <property type="entry name" value="YjgF_YER057c_UK114_like_1"/>
    <property type="match status" value="1"/>
</dbReference>
<dbReference type="PANTHER" id="PTHR43760">
    <property type="entry name" value="ENDORIBONUCLEASE-RELATED"/>
    <property type="match status" value="1"/>
</dbReference>
<dbReference type="EMBL" id="CABPSQ010000001">
    <property type="protein sequence ID" value="VVE60530.1"/>
    <property type="molecule type" value="Genomic_DNA"/>
</dbReference>
<evidence type="ECO:0000313" key="4">
    <source>
        <dbReference type="Proteomes" id="UP000414136"/>
    </source>
</evidence>
<protein>
    <submittedName>
        <fullName evidence="3">Endoribonuclease L-PSP</fullName>
    </submittedName>
</protein>
<feature type="compositionally biased region" description="Basic and acidic residues" evidence="1">
    <location>
        <begin position="1"/>
        <end position="14"/>
    </location>
</feature>
<dbReference type="OrthoDB" id="8587942at2"/>
<dbReference type="SUPFAM" id="SSF55298">
    <property type="entry name" value="YjgF-like"/>
    <property type="match status" value="1"/>
</dbReference>
<dbReference type="RefSeq" id="WP_150622288.1">
    <property type="nucleotide sequence ID" value="NZ_CABPSQ010000001.1"/>
</dbReference>